<name>A0ACA9L5I9_9GLOM</name>
<evidence type="ECO:0000313" key="2">
    <source>
        <dbReference type="Proteomes" id="UP000789860"/>
    </source>
</evidence>
<protein>
    <submittedName>
        <fullName evidence="1">8238_t:CDS:1</fullName>
    </submittedName>
</protein>
<sequence length="86" mass="10022">MHRGRILRQNEEPEHDTNLWNTSVIKIQRLSILTEIHIYNTGKIDDTNEQDRYDNKNLSNMSVEESLKDTSSSSMLKEFTIQLAVS</sequence>
<organism evidence="1 2">
    <name type="scientific">Scutellospora calospora</name>
    <dbReference type="NCBI Taxonomy" id="85575"/>
    <lineage>
        <taxon>Eukaryota</taxon>
        <taxon>Fungi</taxon>
        <taxon>Fungi incertae sedis</taxon>
        <taxon>Mucoromycota</taxon>
        <taxon>Glomeromycotina</taxon>
        <taxon>Glomeromycetes</taxon>
        <taxon>Diversisporales</taxon>
        <taxon>Gigasporaceae</taxon>
        <taxon>Scutellospora</taxon>
    </lineage>
</organism>
<feature type="non-terminal residue" evidence="1">
    <location>
        <position position="86"/>
    </location>
</feature>
<evidence type="ECO:0000313" key="1">
    <source>
        <dbReference type="EMBL" id="CAG8506286.1"/>
    </source>
</evidence>
<reference evidence="1" key="1">
    <citation type="submission" date="2021-06" db="EMBL/GenBank/DDBJ databases">
        <authorList>
            <person name="Kallberg Y."/>
            <person name="Tangrot J."/>
            <person name="Rosling A."/>
        </authorList>
    </citation>
    <scope>NUCLEOTIDE SEQUENCE</scope>
    <source>
        <strain evidence="1">AU212A</strain>
    </source>
</reference>
<comment type="caution">
    <text evidence="1">The sequence shown here is derived from an EMBL/GenBank/DDBJ whole genome shotgun (WGS) entry which is preliminary data.</text>
</comment>
<accession>A0ACA9L5I9</accession>
<dbReference type="Proteomes" id="UP000789860">
    <property type="component" value="Unassembled WGS sequence"/>
</dbReference>
<proteinExistence type="predicted"/>
<dbReference type="EMBL" id="CAJVPM010003836">
    <property type="protein sequence ID" value="CAG8506286.1"/>
    <property type="molecule type" value="Genomic_DNA"/>
</dbReference>
<gene>
    <name evidence="1" type="ORF">SCALOS_LOCUS3463</name>
</gene>
<keyword evidence="2" id="KW-1185">Reference proteome</keyword>